<keyword evidence="2" id="KW-0808">Transferase</keyword>
<evidence type="ECO:0000313" key="10">
    <source>
        <dbReference type="Proteomes" id="UP001164761"/>
    </source>
</evidence>
<comment type="pathway">
    <text evidence="1 6">Cell wall biogenesis; peptidoglycan biosynthesis.</text>
</comment>
<dbReference type="Pfam" id="PF03734">
    <property type="entry name" value="YkuD"/>
    <property type="match status" value="1"/>
</dbReference>
<keyword evidence="10" id="KW-1185">Reference proteome</keyword>
<evidence type="ECO:0000256" key="4">
    <source>
        <dbReference type="ARBA" id="ARBA00022984"/>
    </source>
</evidence>
<dbReference type="Pfam" id="PF01471">
    <property type="entry name" value="PG_binding_1"/>
    <property type="match status" value="1"/>
</dbReference>
<dbReference type="Proteomes" id="UP001164761">
    <property type="component" value="Chromosome"/>
</dbReference>
<dbReference type="InterPro" id="IPR036366">
    <property type="entry name" value="PGBDSf"/>
</dbReference>
<dbReference type="SUPFAM" id="SSF47090">
    <property type="entry name" value="PGBD-like"/>
    <property type="match status" value="1"/>
</dbReference>
<proteinExistence type="predicted"/>
<evidence type="ECO:0000256" key="3">
    <source>
        <dbReference type="ARBA" id="ARBA00022960"/>
    </source>
</evidence>
<dbReference type="InterPro" id="IPR036365">
    <property type="entry name" value="PGBD-like_sf"/>
</dbReference>
<dbReference type="CDD" id="cd16913">
    <property type="entry name" value="YkuD_like"/>
    <property type="match status" value="1"/>
</dbReference>
<dbReference type="Gene3D" id="2.40.440.10">
    <property type="entry name" value="L,D-transpeptidase catalytic domain-like"/>
    <property type="match status" value="1"/>
</dbReference>
<evidence type="ECO:0000256" key="1">
    <source>
        <dbReference type="ARBA" id="ARBA00004752"/>
    </source>
</evidence>
<reference evidence="9" key="1">
    <citation type="submission" date="2022-08" db="EMBL/GenBank/DDBJ databases">
        <title>Alicyclobacillus fastidiosus DSM 17978, complete genome.</title>
        <authorList>
            <person name="Wang Q."/>
            <person name="Cai R."/>
            <person name="Wang Z."/>
        </authorList>
    </citation>
    <scope>NUCLEOTIDE SEQUENCE</scope>
    <source>
        <strain evidence="9">DSM 17978</strain>
    </source>
</reference>
<organism evidence="9 10">
    <name type="scientific">Alicyclobacillus fastidiosus</name>
    <dbReference type="NCBI Taxonomy" id="392011"/>
    <lineage>
        <taxon>Bacteria</taxon>
        <taxon>Bacillati</taxon>
        <taxon>Bacillota</taxon>
        <taxon>Bacilli</taxon>
        <taxon>Bacillales</taxon>
        <taxon>Alicyclobacillaceae</taxon>
        <taxon>Alicyclobacillus</taxon>
    </lineage>
</organism>
<feature type="region of interest" description="Disordered" evidence="7">
    <location>
        <begin position="108"/>
        <end position="160"/>
    </location>
</feature>
<gene>
    <name evidence="9" type="ORF">NZD89_00895</name>
</gene>
<dbReference type="InterPro" id="IPR005490">
    <property type="entry name" value="LD_TPept_cat_dom"/>
</dbReference>
<dbReference type="InterPro" id="IPR050979">
    <property type="entry name" value="LD-transpeptidase"/>
</dbReference>
<feature type="active site" description="Proton donor/acceptor" evidence="6">
    <location>
        <position position="363"/>
    </location>
</feature>
<keyword evidence="5 6" id="KW-0961">Cell wall biogenesis/degradation</keyword>
<feature type="active site" description="Nucleophile" evidence="6">
    <location>
        <position position="378"/>
    </location>
</feature>
<dbReference type="EMBL" id="CP104067">
    <property type="protein sequence ID" value="WAH42109.1"/>
    <property type="molecule type" value="Genomic_DNA"/>
</dbReference>
<dbReference type="PANTHER" id="PTHR30582">
    <property type="entry name" value="L,D-TRANSPEPTIDASE"/>
    <property type="match status" value="1"/>
</dbReference>
<dbReference type="InterPro" id="IPR038063">
    <property type="entry name" value="Transpep_catalytic_dom"/>
</dbReference>
<dbReference type="SUPFAM" id="SSF141523">
    <property type="entry name" value="L,D-transpeptidase catalytic domain-like"/>
    <property type="match status" value="1"/>
</dbReference>
<evidence type="ECO:0000256" key="5">
    <source>
        <dbReference type="ARBA" id="ARBA00023316"/>
    </source>
</evidence>
<dbReference type="InterPro" id="IPR002477">
    <property type="entry name" value="Peptidoglycan-bd-like"/>
</dbReference>
<evidence type="ECO:0000256" key="6">
    <source>
        <dbReference type="PROSITE-ProRule" id="PRU01373"/>
    </source>
</evidence>
<protein>
    <submittedName>
        <fullName evidence="9">L,D-transpeptidase family protein</fullName>
    </submittedName>
</protein>
<feature type="domain" description="L,D-TPase catalytic" evidence="8">
    <location>
        <begin position="285"/>
        <end position="402"/>
    </location>
</feature>
<evidence type="ECO:0000256" key="7">
    <source>
        <dbReference type="SAM" id="MobiDB-lite"/>
    </source>
</evidence>
<dbReference type="PANTHER" id="PTHR30582:SF2">
    <property type="entry name" value="L,D-TRANSPEPTIDASE YCIB-RELATED"/>
    <property type="match status" value="1"/>
</dbReference>
<sequence length="402" mass="41640">MNLQSLHKVLLASLSMAFMLVPGRITEQHVIPNITVVDASTAEIPATTLDIHRTTHLHVMPVVEDKVSAQSPPTISIGATGQSALWLNETLAALDYLPLTLTLPEPAATGGSASLAGSTTKAKPPASTTPANSTSSSAAVNRSPANATASASATAAGPASDATATANTTASIDAAASPTSKSTTTTAAKHSTSAPVPSLAATLALQFHTGAFKPVTGKWKWNGSYPSSLERLWNPNAATVITEGAIMRFQADHGLAVDGVAGPNVYRALQQALTKKSLAAHPYTYVTVSKASPEHLDVWQNGRKVFSSLANTGISASPTPNGTWPVYSRLLSQTMQGKNPDGSTYHDPGVPYVNYFYQGCAIHGFPRSSYGSPQSLGCVELPFAAAQTVYGLIGYGTLVTVA</sequence>
<keyword evidence="4 6" id="KW-0573">Peptidoglycan synthesis</keyword>
<name>A0ABY6ZGS7_9BACL</name>
<evidence type="ECO:0000259" key="8">
    <source>
        <dbReference type="PROSITE" id="PS52029"/>
    </source>
</evidence>
<dbReference type="PROSITE" id="PS52029">
    <property type="entry name" value="LD_TPASE"/>
    <property type="match status" value="1"/>
</dbReference>
<feature type="region of interest" description="Disordered" evidence="7">
    <location>
        <begin position="172"/>
        <end position="195"/>
    </location>
</feature>
<evidence type="ECO:0000256" key="2">
    <source>
        <dbReference type="ARBA" id="ARBA00022679"/>
    </source>
</evidence>
<dbReference type="Gene3D" id="1.10.101.10">
    <property type="entry name" value="PGBD-like superfamily/PGBD"/>
    <property type="match status" value="1"/>
</dbReference>
<dbReference type="RefSeq" id="WP_268006003.1">
    <property type="nucleotide sequence ID" value="NZ_CP104067.1"/>
</dbReference>
<accession>A0ABY6ZGS7</accession>
<evidence type="ECO:0000313" key="9">
    <source>
        <dbReference type="EMBL" id="WAH42109.1"/>
    </source>
</evidence>
<keyword evidence="3 6" id="KW-0133">Cell shape</keyword>